<keyword evidence="12" id="KW-1185">Reference proteome</keyword>
<evidence type="ECO:0000256" key="3">
    <source>
        <dbReference type="ARBA" id="ARBA00022670"/>
    </source>
</evidence>
<name>A0A1Y1YHS5_9FUNG</name>
<comment type="cofactor">
    <cofactor evidence="1">
        <name>Zn(2+)</name>
        <dbReference type="ChEBI" id="CHEBI:29105"/>
    </cofactor>
</comment>
<keyword evidence="4 9" id="KW-0479">Metal-binding</keyword>
<proteinExistence type="inferred from homology"/>
<dbReference type="GO" id="GO:0046872">
    <property type="term" value="F:metal ion binding"/>
    <property type="evidence" value="ECO:0007669"/>
    <property type="project" value="UniProtKB-KW"/>
</dbReference>
<dbReference type="AlphaFoldDB" id="A0A1Y1YHS5"/>
<dbReference type="InterPro" id="IPR007484">
    <property type="entry name" value="Peptidase_M28"/>
</dbReference>
<dbReference type="Gene3D" id="3.40.630.10">
    <property type="entry name" value="Zn peptidases"/>
    <property type="match status" value="1"/>
</dbReference>
<evidence type="ECO:0000256" key="9">
    <source>
        <dbReference type="RuleBase" id="RU361240"/>
    </source>
</evidence>
<evidence type="ECO:0000256" key="6">
    <source>
        <dbReference type="ARBA" id="ARBA00022801"/>
    </source>
</evidence>
<evidence type="ECO:0000256" key="8">
    <source>
        <dbReference type="ARBA" id="ARBA00043962"/>
    </source>
</evidence>
<evidence type="ECO:0000313" key="12">
    <source>
        <dbReference type="Proteomes" id="UP000193498"/>
    </source>
</evidence>
<organism evidence="11 12">
    <name type="scientific">Basidiobolus meristosporus CBS 931.73</name>
    <dbReference type="NCBI Taxonomy" id="1314790"/>
    <lineage>
        <taxon>Eukaryota</taxon>
        <taxon>Fungi</taxon>
        <taxon>Fungi incertae sedis</taxon>
        <taxon>Zoopagomycota</taxon>
        <taxon>Entomophthoromycotina</taxon>
        <taxon>Basidiobolomycetes</taxon>
        <taxon>Basidiobolales</taxon>
        <taxon>Basidiobolaceae</taxon>
        <taxon>Basidiobolus</taxon>
    </lineage>
</organism>
<accession>A0A1Y1YHS5</accession>
<feature type="domain" description="Peptidase M28" evidence="10">
    <location>
        <begin position="156"/>
        <end position="355"/>
    </location>
</feature>
<feature type="chain" id="PRO_5010897710" description="Peptide hydrolase" evidence="9">
    <location>
        <begin position="22"/>
        <end position="364"/>
    </location>
</feature>
<dbReference type="CDD" id="cd03879">
    <property type="entry name" value="M28_AAP"/>
    <property type="match status" value="1"/>
</dbReference>
<evidence type="ECO:0000256" key="4">
    <source>
        <dbReference type="ARBA" id="ARBA00022723"/>
    </source>
</evidence>
<dbReference type="EMBL" id="MCFE01000131">
    <property type="protein sequence ID" value="ORX97525.1"/>
    <property type="molecule type" value="Genomic_DNA"/>
</dbReference>
<evidence type="ECO:0000256" key="1">
    <source>
        <dbReference type="ARBA" id="ARBA00001947"/>
    </source>
</evidence>
<evidence type="ECO:0000256" key="5">
    <source>
        <dbReference type="ARBA" id="ARBA00022729"/>
    </source>
</evidence>
<dbReference type="GO" id="GO:0004177">
    <property type="term" value="F:aminopeptidase activity"/>
    <property type="evidence" value="ECO:0007669"/>
    <property type="project" value="UniProtKB-KW"/>
</dbReference>
<dbReference type="STRING" id="1314790.A0A1Y1YHS5"/>
<evidence type="ECO:0000256" key="7">
    <source>
        <dbReference type="ARBA" id="ARBA00022833"/>
    </source>
</evidence>
<dbReference type="PANTHER" id="PTHR12147:SF56">
    <property type="entry name" value="AMINOPEPTIDASE YDR415C-RELATED"/>
    <property type="match status" value="1"/>
</dbReference>
<dbReference type="Pfam" id="PF04389">
    <property type="entry name" value="Peptidase_M28"/>
    <property type="match status" value="1"/>
</dbReference>
<evidence type="ECO:0000313" key="11">
    <source>
        <dbReference type="EMBL" id="ORX97525.1"/>
    </source>
</evidence>
<dbReference type="InParanoid" id="A0A1Y1YHS5"/>
<keyword evidence="7 9" id="KW-0862">Zinc</keyword>
<dbReference type="PANTHER" id="PTHR12147">
    <property type="entry name" value="METALLOPEPTIDASE M28 FAMILY MEMBER"/>
    <property type="match status" value="1"/>
</dbReference>
<dbReference type="InterPro" id="IPR045175">
    <property type="entry name" value="M28_fam"/>
</dbReference>
<protein>
    <recommendedName>
        <fullName evidence="9">Peptide hydrolase</fullName>
        <ecNumber evidence="9">3.4.-.-</ecNumber>
    </recommendedName>
</protein>
<sequence>MVKFGLLLSLLSLGFSTEVLSLPTKDLRLVKYSKEAEAKWVSETDIEQLIVSGARHFIDITNTQGLESLPKQEAIPIPTQLSAAQDVKKFIDSLTTSNMQTWLSKFVTFNNRYYRSQTGADSSNWLFQQVQAIASSNPAVKISVRQVSHSWVQKSVVARIEGASGNNETVILGAHQDSINQQSPSTGRAPGADDDGSGTVTILEAFRSFVQGGLQPKRPIEFHWYAAEEGGLLGSGDIAQQYKKAGTKVIGMLQSDMTGFNDKRGVIGVVTDNVDPSLTAFLKKIIASYSTLRVGELRCGYGCSDHASWSRAGYPSAFHFESDKLSANPYIHTARDTIDTVDYNHMLQFARVVVGFAYELSESA</sequence>
<dbReference type="Proteomes" id="UP000193498">
    <property type="component" value="Unassembled WGS sequence"/>
</dbReference>
<gene>
    <name evidence="11" type="ORF">K493DRAFT_369454</name>
</gene>
<evidence type="ECO:0000256" key="2">
    <source>
        <dbReference type="ARBA" id="ARBA00022438"/>
    </source>
</evidence>
<keyword evidence="6 9" id="KW-0378">Hydrolase</keyword>
<comment type="caution">
    <text evidence="11">The sequence shown here is derived from an EMBL/GenBank/DDBJ whole genome shotgun (WGS) entry which is preliminary data.</text>
</comment>
<dbReference type="SUPFAM" id="SSF53187">
    <property type="entry name" value="Zn-dependent exopeptidases"/>
    <property type="match status" value="1"/>
</dbReference>
<reference evidence="11 12" key="1">
    <citation type="submission" date="2016-07" db="EMBL/GenBank/DDBJ databases">
        <title>Pervasive Adenine N6-methylation of Active Genes in Fungi.</title>
        <authorList>
            <consortium name="DOE Joint Genome Institute"/>
            <person name="Mondo S.J."/>
            <person name="Dannebaum R.O."/>
            <person name="Kuo R.C."/>
            <person name="Labutti K."/>
            <person name="Haridas S."/>
            <person name="Kuo A."/>
            <person name="Salamov A."/>
            <person name="Ahrendt S.R."/>
            <person name="Lipzen A."/>
            <person name="Sullivan W."/>
            <person name="Andreopoulos W.B."/>
            <person name="Clum A."/>
            <person name="Lindquist E."/>
            <person name="Daum C."/>
            <person name="Ramamoorthy G.K."/>
            <person name="Gryganskyi A."/>
            <person name="Culley D."/>
            <person name="Magnuson J.K."/>
            <person name="James T.Y."/>
            <person name="O'Malley M.A."/>
            <person name="Stajich J.E."/>
            <person name="Spatafora J.W."/>
            <person name="Visel A."/>
            <person name="Grigoriev I.V."/>
        </authorList>
    </citation>
    <scope>NUCLEOTIDE SEQUENCE [LARGE SCALE GENOMIC DNA]</scope>
    <source>
        <strain evidence="11 12">CBS 931.73</strain>
    </source>
</reference>
<dbReference type="EC" id="3.4.-.-" evidence="9"/>
<dbReference type="FunFam" id="3.40.630.10:FF:000042">
    <property type="entry name" value="Peptide hydrolase"/>
    <property type="match status" value="1"/>
</dbReference>
<comment type="similarity">
    <text evidence="8">Belongs to the peptidase M28 family. M28E subfamily.</text>
</comment>
<feature type="signal peptide" evidence="9">
    <location>
        <begin position="1"/>
        <end position="21"/>
    </location>
</feature>
<keyword evidence="2 11" id="KW-0031">Aminopeptidase</keyword>
<dbReference type="OrthoDB" id="2214at2759"/>
<dbReference type="GO" id="GO:0006508">
    <property type="term" value="P:proteolysis"/>
    <property type="evidence" value="ECO:0007669"/>
    <property type="project" value="UniProtKB-KW"/>
</dbReference>
<keyword evidence="3 9" id="KW-0645">Protease</keyword>
<dbReference type="GO" id="GO:0008235">
    <property type="term" value="F:metalloexopeptidase activity"/>
    <property type="evidence" value="ECO:0007669"/>
    <property type="project" value="InterPro"/>
</dbReference>
<keyword evidence="5 9" id="KW-0732">Signal</keyword>
<evidence type="ECO:0000259" key="10">
    <source>
        <dbReference type="Pfam" id="PF04389"/>
    </source>
</evidence>